<dbReference type="AlphaFoldDB" id="A0A8J3AIR3"/>
<dbReference type="InterPro" id="IPR009061">
    <property type="entry name" value="DNA-bd_dom_put_sf"/>
</dbReference>
<dbReference type="GO" id="GO:0003677">
    <property type="term" value="F:DNA binding"/>
    <property type="evidence" value="ECO:0007669"/>
    <property type="project" value="UniProtKB-KW"/>
</dbReference>
<accession>A0A8J3AIR3</accession>
<sequence>MSLGIEYRIGELAEVAQVSKRTIDYYTKLGLLEAKRSESNYRYYSNEAIETLRFIEHCKQMRISLDEIKSLIQNNYNQKNCVFEQIQMISNQIIELESKLQQLVPVISDMDESEKNALVSTLSHHTSPLLQTLKFFVK</sequence>
<dbReference type="PROSITE" id="PS50937">
    <property type="entry name" value="HTH_MERR_2"/>
    <property type="match status" value="1"/>
</dbReference>
<organism evidence="3 4">
    <name type="scientific">Gottfriedia solisilvae</name>
    <dbReference type="NCBI Taxonomy" id="1516104"/>
    <lineage>
        <taxon>Bacteria</taxon>
        <taxon>Bacillati</taxon>
        <taxon>Bacillota</taxon>
        <taxon>Bacilli</taxon>
        <taxon>Bacillales</taxon>
        <taxon>Bacillaceae</taxon>
        <taxon>Gottfriedia</taxon>
    </lineage>
</organism>
<dbReference type="InterPro" id="IPR047057">
    <property type="entry name" value="MerR_fam"/>
</dbReference>
<keyword evidence="1" id="KW-0238">DNA-binding</keyword>
<dbReference type="EMBL" id="BMHB01000001">
    <property type="protein sequence ID" value="GGI15148.1"/>
    <property type="molecule type" value="Genomic_DNA"/>
</dbReference>
<evidence type="ECO:0000256" key="1">
    <source>
        <dbReference type="ARBA" id="ARBA00023125"/>
    </source>
</evidence>
<reference evidence="4" key="1">
    <citation type="journal article" date="2019" name="Int. J. Syst. Evol. Microbiol.">
        <title>The Global Catalogue of Microorganisms (GCM) 10K type strain sequencing project: providing services to taxonomists for standard genome sequencing and annotation.</title>
        <authorList>
            <consortium name="The Broad Institute Genomics Platform"/>
            <consortium name="The Broad Institute Genome Sequencing Center for Infectious Disease"/>
            <person name="Wu L."/>
            <person name="Ma J."/>
        </authorList>
    </citation>
    <scope>NUCLEOTIDE SEQUENCE [LARGE SCALE GENOMIC DNA]</scope>
    <source>
        <strain evidence="4">CGMCC 1.14993</strain>
    </source>
</reference>
<dbReference type="RefSeq" id="WP_158093249.1">
    <property type="nucleotide sequence ID" value="NZ_BMHB01000001.1"/>
</dbReference>
<protein>
    <submittedName>
        <fullName evidence="3">Transcriptional regulator</fullName>
    </submittedName>
</protein>
<evidence type="ECO:0000313" key="4">
    <source>
        <dbReference type="Proteomes" id="UP000626244"/>
    </source>
</evidence>
<dbReference type="GO" id="GO:0003700">
    <property type="term" value="F:DNA-binding transcription factor activity"/>
    <property type="evidence" value="ECO:0007669"/>
    <property type="project" value="InterPro"/>
</dbReference>
<dbReference type="InterPro" id="IPR000551">
    <property type="entry name" value="MerR-type_HTH_dom"/>
</dbReference>
<dbReference type="Proteomes" id="UP000626244">
    <property type="component" value="Unassembled WGS sequence"/>
</dbReference>
<feature type="domain" description="HTH merR-type" evidence="2">
    <location>
        <begin position="6"/>
        <end position="74"/>
    </location>
</feature>
<dbReference type="OrthoDB" id="166060at2"/>
<dbReference type="SMART" id="SM00422">
    <property type="entry name" value="HTH_MERR"/>
    <property type="match status" value="1"/>
</dbReference>
<proteinExistence type="predicted"/>
<keyword evidence="4" id="KW-1185">Reference proteome</keyword>
<evidence type="ECO:0000313" key="3">
    <source>
        <dbReference type="EMBL" id="GGI15148.1"/>
    </source>
</evidence>
<gene>
    <name evidence="3" type="ORF">GCM10007380_26520</name>
</gene>
<dbReference type="Gene3D" id="1.10.1660.10">
    <property type="match status" value="1"/>
</dbReference>
<dbReference type="PANTHER" id="PTHR30204">
    <property type="entry name" value="REDOX-CYCLING DRUG-SENSING TRANSCRIPTIONAL ACTIVATOR SOXR"/>
    <property type="match status" value="1"/>
</dbReference>
<dbReference type="SUPFAM" id="SSF46955">
    <property type="entry name" value="Putative DNA-binding domain"/>
    <property type="match status" value="1"/>
</dbReference>
<dbReference type="Pfam" id="PF13411">
    <property type="entry name" value="MerR_1"/>
    <property type="match status" value="1"/>
</dbReference>
<dbReference type="PRINTS" id="PR00040">
    <property type="entry name" value="HTHMERR"/>
</dbReference>
<evidence type="ECO:0000259" key="2">
    <source>
        <dbReference type="PROSITE" id="PS50937"/>
    </source>
</evidence>
<dbReference type="PANTHER" id="PTHR30204:SF95">
    <property type="entry name" value="HTH-TYPE TRANSCRIPTIONAL REGULATOR CUER"/>
    <property type="match status" value="1"/>
</dbReference>
<comment type="caution">
    <text evidence="3">The sequence shown here is derived from an EMBL/GenBank/DDBJ whole genome shotgun (WGS) entry which is preliminary data.</text>
</comment>
<name>A0A8J3AIR3_9BACI</name>